<evidence type="ECO:0000313" key="2">
    <source>
        <dbReference type="Proteomes" id="UP000634136"/>
    </source>
</evidence>
<name>A0A834W8C5_9FABA</name>
<reference evidence="1" key="1">
    <citation type="submission" date="2020-09" db="EMBL/GenBank/DDBJ databases">
        <title>Genome-Enabled Discovery of Anthraquinone Biosynthesis in Senna tora.</title>
        <authorList>
            <person name="Kang S.-H."/>
            <person name="Pandey R.P."/>
            <person name="Lee C.-M."/>
            <person name="Sim J.-S."/>
            <person name="Jeong J.-T."/>
            <person name="Choi B.-S."/>
            <person name="Jung M."/>
            <person name="Ginzburg D."/>
            <person name="Zhao K."/>
            <person name="Won S.Y."/>
            <person name="Oh T.-J."/>
            <person name="Yu Y."/>
            <person name="Kim N.-H."/>
            <person name="Lee O.R."/>
            <person name="Lee T.-H."/>
            <person name="Bashyal P."/>
            <person name="Kim T.-S."/>
            <person name="Lee W.-H."/>
            <person name="Kawkins C."/>
            <person name="Kim C.-K."/>
            <person name="Kim J.S."/>
            <person name="Ahn B.O."/>
            <person name="Rhee S.Y."/>
            <person name="Sohng J.K."/>
        </authorList>
    </citation>
    <scope>NUCLEOTIDE SEQUENCE</scope>
    <source>
        <tissue evidence="1">Leaf</tissue>
    </source>
</reference>
<protein>
    <submittedName>
        <fullName evidence="1">Uncharacterized protein</fullName>
    </submittedName>
</protein>
<dbReference type="EMBL" id="JAAIUW010000012">
    <property type="protein sequence ID" value="KAF7807739.1"/>
    <property type="molecule type" value="Genomic_DNA"/>
</dbReference>
<comment type="caution">
    <text evidence="1">The sequence shown here is derived from an EMBL/GenBank/DDBJ whole genome shotgun (WGS) entry which is preliminary data.</text>
</comment>
<keyword evidence="2" id="KW-1185">Reference proteome</keyword>
<proteinExistence type="predicted"/>
<dbReference type="AlphaFoldDB" id="A0A834W8C5"/>
<evidence type="ECO:0000313" key="1">
    <source>
        <dbReference type="EMBL" id="KAF7807739.1"/>
    </source>
</evidence>
<dbReference type="Proteomes" id="UP000634136">
    <property type="component" value="Unassembled WGS sequence"/>
</dbReference>
<gene>
    <name evidence="1" type="ORF">G2W53_039900</name>
</gene>
<organism evidence="1 2">
    <name type="scientific">Senna tora</name>
    <dbReference type="NCBI Taxonomy" id="362788"/>
    <lineage>
        <taxon>Eukaryota</taxon>
        <taxon>Viridiplantae</taxon>
        <taxon>Streptophyta</taxon>
        <taxon>Embryophyta</taxon>
        <taxon>Tracheophyta</taxon>
        <taxon>Spermatophyta</taxon>
        <taxon>Magnoliopsida</taxon>
        <taxon>eudicotyledons</taxon>
        <taxon>Gunneridae</taxon>
        <taxon>Pentapetalae</taxon>
        <taxon>rosids</taxon>
        <taxon>fabids</taxon>
        <taxon>Fabales</taxon>
        <taxon>Fabaceae</taxon>
        <taxon>Caesalpinioideae</taxon>
        <taxon>Cassia clade</taxon>
        <taxon>Senna</taxon>
    </lineage>
</organism>
<accession>A0A834W8C5</accession>
<sequence length="31" mass="3393">MVESVNDLWKGLAQLGREIAIFSSPSCLKAE</sequence>